<accession>A0A1M4XYJ4</accession>
<evidence type="ECO:0000313" key="3">
    <source>
        <dbReference type="Proteomes" id="UP000184048"/>
    </source>
</evidence>
<dbReference type="RefSeq" id="WP_139256364.1">
    <property type="nucleotide sequence ID" value="NZ_FQUU01000005.1"/>
</dbReference>
<evidence type="ECO:0000313" key="2">
    <source>
        <dbReference type="EMBL" id="SHE98383.1"/>
    </source>
</evidence>
<keyword evidence="1" id="KW-0472">Membrane</keyword>
<dbReference type="STRING" id="1121884.SAMN02745131_01526"/>
<name>A0A1M4XYJ4_9BACT</name>
<evidence type="ECO:0000256" key="1">
    <source>
        <dbReference type="SAM" id="Phobius"/>
    </source>
</evidence>
<proteinExistence type="predicted"/>
<keyword evidence="1" id="KW-0812">Transmembrane</keyword>
<dbReference type="EMBL" id="FQUU01000005">
    <property type="protein sequence ID" value="SHE98383.1"/>
    <property type="molecule type" value="Genomic_DNA"/>
</dbReference>
<evidence type="ECO:0008006" key="4">
    <source>
        <dbReference type="Google" id="ProtNLM"/>
    </source>
</evidence>
<protein>
    <recommendedName>
        <fullName evidence="4">PH domain-containing protein</fullName>
    </recommendedName>
</protein>
<keyword evidence="1" id="KW-1133">Transmembrane helix</keyword>
<reference evidence="2 3" key="1">
    <citation type="submission" date="2016-11" db="EMBL/GenBank/DDBJ databases">
        <authorList>
            <person name="Jaros S."/>
            <person name="Januszkiewicz K."/>
            <person name="Wedrychowicz H."/>
        </authorList>
    </citation>
    <scope>NUCLEOTIDE SEQUENCE [LARGE SCALE GENOMIC DNA]</scope>
    <source>
        <strain evidence="2 3">DSM 18119</strain>
    </source>
</reference>
<organism evidence="2 3">
    <name type="scientific">Flavisolibacter ginsengisoli DSM 18119</name>
    <dbReference type="NCBI Taxonomy" id="1121884"/>
    <lineage>
        <taxon>Bacteria</taxon>
        <taxon>Pseudomonadati</taxon>
        <taxon>Bacteroidota</taxon>
        <taxon>Chitinophagia</taxon>
        <taxon>Chitinophagales</taxon>
        <taxon>Chitinophagaceae</taxon>
        <taxon>Flavisolibacter</taxon>
    </lineage>
</organism>
<feature type="transmembrane region" description="Helical" evidence="1">
    <location>
        <begin position="12"/>
        <end position="35"/>
    </location>
</feature>
<dbReference type="AlphaFoldDB" id="A0A1M4XYJ4"/>
<feature type="transmembrane region" description="Helical" evidence="1">
    <location>
        <begin position="41"/>
        <end position="59"/>
    </location>
</feature>
<keyword evidence="3" id="KW-1185">Reference proteome</keyword>
<sequence length="142" mass="16123">MMVDPYKNIRTAVFLSQYGLLLFGGVIAIIVVAGIWPAFNFYPILGLMFGVVLRTLFIQTRYVAGFEIREEELQIKYITSFFTERTYQKALNEISDINLEETGELNIVTIGKCETFDLAKKKIKRDIEAKVNSANIASKKQG</sequence>
<dbReference type="Proteomes" id="UP000184048">
    <property type="component" value="Unassembled WGS sequence"/>
</dbReference>
<gene>
    <name evidence="2" type="ORF">SAMN02745131_01526</name>
</gene>